<evidence type="ECO:0000313" key="1">
    <source>
        <dbReference type="EMBL" id="MFC3672093.1"/>
    </source>
</evidence>
<gene>
    <name evidence="1" type="primary">qatC</name>
    <name evidence="1" type="ORF">ACFOOT_11720</name>
</gene>
<dbReference type="Proteomes" id="UP001595683">
    <property type="component" value="Unassembled WGS sequence"/>
</dbReference>
<evidence type="ECO:0000313" key="2">
    <source>
        <dbReference type="Proteomes" id="UP001595683"/>
    </source>
</evidence>
<dbReference type="InterPro" id="IPR049676">
    <property type="entry name" value="QatC"/>
</dbReference>
<dbReference type="Gene3D" id="3.40.50.620">
    <property type="entry name" value="HUPs"/>
    <property type="match status" value="1"/>
</dbReference>
<sequence length="429" mass="46377">MKLVCAPGDHAFTEDGSLNVVLYGQPQASIGARSARGGAGQAAMNHILRERLLAAPRAWDFLSIALAVVTADLAELRSESADGWTRELDLTIAVADPVFWNGQAAALEAALKFLSTDQWRLRFIGGGFQPAPPRDTVFPMEDCVVLLSGGLDSLIGAIDLAAMGKKPLAVSNVVRGDGDNQVAFAQAIGGGLRHLPLNHNANPPWRKEESQRARSLIFIAFGVLAATTLRNYHDGAEVPFYVCENGFIAINPPLTGTRLGSLSTRTVHPEFLNRLRGILSVAGLRINLINPYEHATKGEMLISCKNQPLLKSLAAQSVSCGRYRVFNYHQCGRCVPCQVRRAAFRAWDASLDTTGYVYEPLGKADADHAKFDDVRSVGMAVQEVSSAGLRAWLGPALAYPRMGYAAPIIDLVKRGLDELAALHKHYGVR</sequence>
<keyword evidence="2" id="KW-1185">Reference proteome</keyword>
<protein>
    <submittedName>
        <fullName evidence="1">Qat anti-phage system QueC-like protein QatC</fullName>
    </submittedName>
</protein>
<dbReference type="RefSeq" id="WP_191325662.1">
    <property type="nucleotide sequence ID" value="NZ_BMZP01000020.1"/>
</dbReference>
<dbReference type="NCBIfam" id="NF041925">
    <property type="entry name" value="QatC"/>
    <property type="match status" value="1"/>
</dbReference>
<accession>A0ABV7V3T2</accession>
<proteinExistence type="predicted"/>
<comment type="caution">
    <text evidence="1">The sequence shown here is derived from an EMBL/GenBank/DDBJ whole genome shotgun (WGS) entry which is preliminary data.</text>
</comment>
<name>A0ABV7V3T2_9SPHN</name>
<dbReference type="InterPro" id="IPR014729">
    <property type="entry name" value="Rossmann-like_a/b/a_fold"/>
</dbReference>
<dbReference type="SUPFAM" id="SSF52402">
    <property type="entry name" value="Adenine nucleotide alpha hydrolases-like"/>
    <property type="match status" value="1"/>
</dbReference>
<organism evidence="1 2">
    <name type="scientific">Novosphingobium pokkalii</name>
    <dbReference type="NCBI Taxonomy" id="1770194"/>
    <lineage>
        <taxon>Bacteria</taxon>
        <taxon>Pseudomonadati</taxon>
        <taxon>Pseudomonadota</taxon>
        <taxon>Alphaproteobacteria</taxon>
        <taxon>Sphingomonadales</taxon>
        <taxon>Sphingomonadaceae</taxon>
        <taxon>Novosphingobium</taxon>
    </lineage>
</organism>
<dbReference type="EMBL" id="JBHRYE010000019">
    <property type="protein sequence ID" value="MFC3672093.1"/>
    <property type="molecule type" value="Genomic_DNA"/>
</dbReference>
<reference evidence="2" key="1">
    <citation type="journal article" date="2019" name="Int. J. Syst. Evol. Microbiol.">
        <title>The Global Catalogue of Microorganisms (GCM) 10K type strain sequencing project: providing services to taxonomists for standard genome sequencing and annotation.</title>
        <authorList>
            <consortium name="The Broad Institute Genomics Platform"/>
            <consortium name="The Broad Institute Genome Sequencing Center for Infectious Disease"/>
            <person name="Wu L."/>
            <person name="Ma J."/>
        </authorList>
    </citation>
    <scope>NUCLEOTIDE SEQUENCE [LARGE SCALE GENOMIC DNA]</scope>
    <source>
        <strain evidence="2">KCTC 42224</strain>
    </source>
</reference>